<gene>
    <name evidence="2" type="ORF">EPA86_05075</name>
</gene>
<organism evidence="2 3">
    <name type="scientific">Litorilituus lipolyticus</name>
    <dbReference type="NCBI Taxonomy" id="2491017"/>
    <lineage>
        <taxon>Bacteria</taxon>
        <taxon>Pseudomonadati</taxon>
        <taxon>Pseudomonadota</taxon>
        <taxon>Gammaproteobacteria</taxon>
        <taxon>Alteromonadales</taxon>
        <taxon>Colwelliaceae</taxon>
        <taxon>Litorilituus</taxon>
    </lineage>
</organism>
<dbReference type="RefSeq" id="WP_140602338.1">
    <property type="nucleotide sequence ID" value="NZ_SAWY01000009.1"/>
</dbReference>
<dbReference type="Proteomes" id="UP000315303">
    <property type="component" value="Unassembled WGS sequence"/>
</dbReference>
<reference evidence="2 3" key="1">
    <citation type="submission" date="2019-01" db="EMBL/GenBank/DDBJ databases">
        <title>Litorilituus lipolytica sp. nov., isolated from intertidal sand of the Yellow Sea in China.</title>
        <authorList>
            <person name="Liu A."/>
        </authorList>
    </citation>
    <scope>NUCLEOTIDE SEQUENCE [LARGE SCALE GENOMIC DNA]</scope>
    <source>
        <strain evidence="2 3">RZ04</strain>
    </source>
</reference>
<sequence>MKKTIILFAIAASMPTFAQQNVYELTQVKAGKLTATKTNQFISLMTEKTYDKYIISVSGDGGYSHQFESDSPTLNISDLDLPYNGSYNYEIRSVKFVSDAQNTMNNGRSEDARGKVSIIDVQAGKFEANYGQIKAAQDIQEPRKNSFPNAEEEK</sequence>
<keyword evidence="3" id="KW-1185">Reference proteome</keyword>
<evidence type="ECO:0000313" key="2">
    <source>
        <dbReference type="EMBL" id="TPH17057.1"/>
    </source>
</evidence>
<accession>A0A502L9Y2</accession>
<feature type="signal peptide" evidence="1">
    <location>
        <begin position="1"/>
        <end position="18"/>
    </location>
</feature>
<protein>
    <submittedName>
        <fullName evidence="2">Uncharacterized protein</fullName>
    </submittedName>
</protein>
<dbReference type="EMBL" id="SAWY01000009">
    <property type="protein sequence ID" value="TPH17057.1"/>
    <property type="molecule type" value="Genomic_DNA"/>
</dbReference>
<proteinExistence type="predicted"/>
<dbReference type="OrthoDB" id="9835570at2"/>
<evidence type="ECO:0000256" key="1">
    <source>
        <dbReference type="SAM" id="SignalP"/>
    </source>
</evidence>
<dbReference type="AlphaFoldDB" id="A0A502L9Y2"/>
<keyword evidence="1" id="KW-0732">Signal</keyword>
<comment type="caution">
    <text evidence="2">The sequence shown here is derived from an EMBL/GenBank/DDBJ whole genome shotgun (WGS) entry which is preliminary data.</text>
</comment>
<feature type="chain" id="PRO_5021385784" evidence="1">
    <location>
        <begin position="19"/>
        <end position="154"/>
    </location>
</feature>
<evidence type="ECO:0000313" key="3">
    <source>
        <dbReference type="Proteomes" id="UP000315303"/>
    </source>
</evidence>
<name>A0A502L9Y2_9GAMM</name>